<comment type="similarity">
    <text evidence="2">In the C-terminal section; belongs to the MurCDEF family.</text>
</comment>
<dbReference type="GO" id="GO:0046872">
    <property type="term" value="F:metal ion binding"/>
    <property type="evidence" value="ECO:0007669"/>
    <property type="project" value="InterPro"/>
</dbReference>
<evidence type="ECO:0000256" key="8">
    <source>
        <dbReference type="ARBA" id="ARBA00022741"/>
    </source>
</evidence>
<comment type="function">
    <text evidence="1">Catalyzes the ATP-dependent polymerization of arginine and aspartate to multi-L-arginyl-poly-L-aspartic acid (cyanophycin; a water-insoluble reserve polymer).</text>
</comment>
<dbReference type="SUPFAM" id="SSF56059">
    <property type="entry name" value="Glutathione synthetase ATP-binding domain-like"/>
    <property type="match status" value="1"/>
</dbReference>
<evidence type="ECO:0000256" key="5">
    <source>
        <dbReference type="ARBA" id="ARBA00013005"/>
    </source>
</evidence>
<dbReference type="EC" id="6.3.2.30" evidence="4"/>
<evidence type="ECO:0000313" key="18">
    <source>
        <dbReference type="Proteomes" id="UP001190452"/>
    </source>
</evidence>
<dbReference type="InterPro" id="IPR013221">
    <property type="entry name" value="Mur_ligase_cen"/>
</dbReference>
<dbReference type="GO" id="GO:0071161">
    <property type="term" value="F:cyanophycin synthetase activity (L-arginine-adding)"/>
    <property type="evidence" value="ECO:0007669"/>
    <property type="project" value="UniProtKB-EC"/>
</dbReference>
<evidence type="ECO:0000256" key="4">
    <source>
        <dbReference type="ARBA" id="ARBA00012968"/>
    </source>
</evidence>
<gene>
    <name evidence="15" type="primary">cphA_1</name>
    <name evidence="16" type="synonym">cphA_2</name>
    <name evidence="16" type="ORF">R77569_03366</name>
    <name evidence="15" type="ORF">R77591_03551</name>
</gene>
<dbReference type="InterPro" id="IPR011761">
    <property type="entry name" value="ATP-grasp"/>
</dbReference>
<comment type="subunit">
    <text evidence="3">Homodimer.</text>
</comment>
<reference evidence="15 18" key="1">
    <citation type="submission" date="2023-07" db="EMBL/GenBank/DDBJ databases">
        <authorList>
            <person name="Peeters C."/>
        </authorList>
    </citation>
    <scope>NUCLEOTIDE SEQUENCE</scope>
    <source>
        <strain evidence="16 18">R-77569</strain>
        <strain evidence="15">R-77591</strain>
    </source>
</reference>
<dbReference type="InterPro" id="IPR036615">
    <property type="entry name" value="Mur_ligase_C_dom_sf"/>
</dbReference>
<dbReference type="Proteomes" id="UP001190002">
    <property type="component" value="Unassembled WGS sequence"/>
</dbReference>
<keyword evidence="7 15" id="KW-0436">Ligase</keyword>
<dbReference type="Pfam" id="PF18921">
    <property type="entry name" value="Cyanophycin_syn"/>
    <property type="match status" value="1"/>
</dbReference>
<evidence type="ECO:0000256" key="9">
    <source>
        <dbReference type="ARBA" id="ARBA00022840"/>
    </source>
</evidence>
<dbReference type="SUPFAM" id="SSF53623">
    <property type="entry name" value="MurD-like peptide ligases, catalytic domain"/>
    <property type="match status" value="1"/>
</dbReference>
<dbReference type="PANTHER" id="PTHR23135">
    <property type="entry name" value="MUR LIGASE FAMILY MEMBER"/>
    <property type="match status" value="1"/>
</dbReference>
<keyword evidence="9 13" id="KW-0067">ATP-binding</keyword>
<dbReference type="PANTHER" id="PTHR23135:SF18">
    <property type="entry name" value="CYANOPHYCIN SYNTHETASE"/>
    <property type="match status" value="1"/>
</dbReference>
<organism evidence="15 17">
    <name type="scientific">Ralstonia mannitolilytica</name>
    <dbReference type="NCBI Taxonomy" id="105219"/>
    <lineage>
        <taxon>Bacteria</taxon>
        <taxon>Pseudomonadati</taxon>
        <taxon>Pseudomonadota</taxon>
        <taxon>Betaproteobacteria</taxon>
        <taxon>Burkholderiales</taxon>
        <taxon>Burkholderiaceae</taxon>
        <taxon>Ralstonia</taxon>
    </lineage>
</organism>
<dbReference type="NCBIfam" id="TIGR02068">
    <property type="entry name" value="cya_phycin_syn"/>
    <property type="match status" value="1"/>
</dbReference>
<dbReference type="RefSeq" id="WP_104564919.1">
    <property type="nucleotide sequence ID" value="NZ_CATVXE010000016.1"/>
</dbReference>
<evidence type="ECO:0000256" key="6">
    <source>
        <dbReference type="ARBA" id="ARBA00022036"/>
    </source>
</evidence>
<comment type="caution">
    <text evidence="15">The sequence shown here is derived from an EMBL/GenBank/DDBJ whole genome shotgun (WGS) entry which is preliminary data.</text>
</comment>
<evidence type="ECO:0000256" key="3">
    <source>
        <dbReference type="ARBA" id="ARBA00011738"/>
    </source>
</evidence>
<dbReference type="AlphaFoldDB" id="A0AAD2AZB8"/>
<accession>A0AAD2AZB8</accession>
<evidence type="ECO:0000256" key="10">
    <source>
        <dbReference type="ARBA" id="ARBA00031353"/>
    </source>
</evidence>
<comment type="catalytic activity">
    <reaction evidence="12">
        <text>[L-4-(L-arginin-2-N-yl)aspartate](n) + L-aspartate + ATP = [L-4-(L-arginin-2-N-yl)aspartate](n)-L-aspartate + ADP + phosphate + H(+)</text>
        <dbReference type="Rhea" id="RHEA:13277"/>
        <dbReference type="Rhea" id="RHEA-COMP:13728"/>
        <dbReference type="Rhea" id="RHEA-COMP:13733"/>
        <dbReference type="ChEBI" id="CHEBI:15378"/>
        <dbReference type="ChEBI" id="CHEBI:29991"/>
        <dbReference type="ChEBI" id="CHEBI:30616"/>
        <dbReference type="ChEBI" id="CHEBI:43474"/>
        <dbReference type="ChEBI" id="CHEBI:137986"/>
        <dbReference type="ChEBI" id="CHEBI:137990"/>
        <dbReference type="ChEBI" id="CHEBI:456216"/>
        <dbReference type="EC" id="6.3.2.29"/>
    </reaction>
</comment>
<dbReference type="EMBL" id="CAUDKV010000015">
    <property type="protein sequence ID" value="CAJ0882578.1"/>
    <property type="molecule type" value="Genomic_DNA"/>
</dbReference>
<dbReference type="InterPro" id="IPR004101">
    <property type="entry name" value="Mur_ligase_C"/>
</dbReference>
<dbReference type="Gene3D" id="3.90.190.20">
    <property type="entry name" value="Mur ligase, C-terminal domain"/>
    <property type="match status" value="1"/>
</dbReference>
<evidence type="ECO:0000259" key="14">
    <source>
        <dbReference type="PROSITE" id="PS50975"/>
    </source>
</evidence>
<evidence type="ECO:0000256" key="2">
    <source>
        <dbReference type="ARBA" id="ARBA00009060"/>
    </source>
</evidence>
<evidence type="ECO:0000256" key="11">
    <source>
        <dbReference type="ARBA" id="ARBA00048094"/>
    </source>
</evidence>
<dbReference type="PROSITE" id="PS50975">
    <property type="entry name" value="ATP_GRASP"/>
    <property type="match status" value="1"/>
</dbReference>
<dbReference type="InterPro" id="IPR003135">
    <property type="entry name" value="ATP-grasp_carboxylate-amine"/>
</dbReference>
<proteinExistence type="inferred from homology"/>
<dbReference type="GO" id="GO:0071160">
    <property type="term" value="F:cyanophycin synthetase activity (L-aspartate-adding)"/>
    <property type="evidence" value="ECO:0007669"/>
    <property type="project" value="UniProtKB-EC"/>
</dbReference>
<keyword evidence="18" id="KW-1185">Reference proteome</keyword>
<evidence type="ECO:0000256" key="12">
    <source>
        <dbReference type="ARBA" id="ARBA00048425"/>
    </source>
</evidence>
<dbReference type="Proteomes" id="UP001190452">
    <property type="component" value="Unassembled WGS sequence"/>
</dbReference>
<dbReference type="SUPFAM" id="SSF53244">
    <property type="entry name" value="MurD-like peptide ligases, peptide-binding domain"/>
    <property type="match status" value="1"/>
</dbReference>
<dbReference type="InterPro" id="IPR011810">
    <property type="entry name" value="Cya_phycin_syn"/>
</dbReference>
<protein>
    <recommendedName>
        <fullName evidence="6">Cyanophycin synthetase</fullName>
        <ecNumber evidence="5">6.3.2.29</ecNumber>
        <ecNumber evidence="4">6.3.2.30</ecNumber>
    </recommendedName>
    <alternativeName>
        <fullName evidence="10">Cyanophycin synthase</fullName>
    </alternativeName>
</protein>
<dbReference type="NCBIfam" id="NF010623">
    <property type="entry name" value="PRK14016.1"/>
    <property type="match status" value="1"/>
</dbReference>
<dbReference type="Gene3D" id="3.30.470.20">
    <property type="entry name" value="ATP-grasp fold, B domain"/>
    <property type="match status" value="2"/>
</dbReference>
<dbReference type="Pfam" id="PF02875">
    <property type="entry name" value="Mur_ligase_C"/>
    <property type="match status" value="1"/>
</dbReference>
<comment type="catalytic activity">
    <reaction evidence="11">
        <text>[L-4-(L-arginin-2-N-yl)aspartate](n)-L-aspartate + L-arginine + ATP = [L-4-(L-arginin-2-N-yl)aspartate](n+1) + ADP + phosphate + H(+)</text>
        <dbReference type="Rhea" id="RHEA:23888"/>
        <dbReference type="Rhea" id="RHEA-COMP:13732"/>
        <dbReference type="Rhea" id="RHEA-COMP:13733"/>
        <dbReference type="ChEBI" id="CHEBI:15378"/>
        <dbReference type="ChEBI" id="CHEBI:30616"/>
        <dbReference type="ChEBI" id="CHEBI:32682"/>
        <dbReference type="ChEBI" id="CHEBI:43474"/>
        <dbReference type="ChEBI" id="CHEBI:137986"/>
        <dbReference type="ChEBI" id="CHEBI:137990"/>
        <dbReference type="ChEBI" id="CHEBI:456216"/>
        <dbReference type="EC" id="6.3.2.30"/>
    </reaction>
</comment>
<evidence type="ECO:0000256" key="7">
    <source>
        <dbReference type="ARBA" id="ARBA00022598"/>
    </source>
</evidence>
<evidence type="ECO:0000313" key="15">
    <source>
        <dbReference type="EMBL" id="CAJ0690257.1"/>
    </source>
</evidence>
<evidence type="ECO:0000256" key="1">
    <source>
        <dbReference type="ARBA" id="ARBA00003184"/>
    </source>
</evidence>
<dbReference type="Pfam" id="PF02222">
    <property type="entry name" value="ATP-grasp"/>
    <property type="match status" value="1"/>
</dbReference>
<dbReference type="InterPro" id="IPR044019">
    <property type="entry name" value="Cyanophycin_syn_N"/>
</dbReference>
<evidence type="ECO:0000256" key="13">
    <source>
        <dbReference type="PROSITE-ProRule" id="PRU00409"/>
    </source>
</evidence>
<keyword evidence="8 13" id="KW-0547">Nucleotide-binding</keyword>
<feature type="domain" description="ATP-grasp" evidence="14">
    <location>
        <begin position="224"/>
        <end position="474"/>
    </location>
</feature>
<dbReference type="Pfam" id="PF08245">
    <property type="entry name" value="Mur_ligase_M"/>
    <property type="match status" value="1"/>
</dbReference>
<dbReference type="EC" id="6.3.2.29" evidence="5"/>
<sequence length="886" mass="95343">MKKKDIEILDVMSLRGPNMWTYRPVLEAWVDIGELEDFPSNTIPGFYERLSTWLPTLIEHRCSPGVRGGFLMRLKEGTWPGHILEHVTLELQNLAGMPGGFGKARETPIRGVYKVIVRAWHEQVTRAALAAARDLVMAAIEDRPYDVDAAVEQLRELVDEHCLGPSTACIVDAADDRNIPSIRLSDGNLVQLGYGARQRRIWTAETDRTSAIAESISRDKDLTKSLLQSCGVPVPEGRMVDSAEDAWDAAEDIGVPVVVKPYDGNHGRGVFTNLMTREEVETAYAVAIEEGSGVIVERFIPGNEHRLLVVGGRVAAAAMGETASVVGDGKSTIEELIESQINSDPRRGSTEDHPLNFVRLDSAARLELKRQGYADGSAVPPAGRSVLIQRNGNVAFDVTDRVHPSVAAHAALAARVVGLDIAGVDLVAEDISRPLDEQRGAIVEVNAGPGLLMHIRPAEGAPRPVGRAIVDHLFSDKSGVQDDGRIPVVGITGTNGKTVVAKLVAQLLQLSGKHTGLGCSDGLYLDRRRVEAGGGGDRAAWDACHRILMNRAVEAAVFENDSGMILSQGLPYDRCQVGVVTNFGKPDHLGDFYIEDEDRMYSVLRTQVDVVLKNGVAVLNAADARLVEMAELCDGDVIFFALSADLPAMAAHRAAGKRAVFVRDGKVVLATGATETALVDVSAIPLTYGARVPFQVENVLAAVATGWALGISNDLIRAGIVTFDVGQVDVPGRFTLIQHNGATIVVDDAHNASALEALAAALDNFPAQRRTLVFGAGLQRRDEDLLAQGAVIGRTFDRVLLCEDTSVRHDDARFGSHARALLKQGLQQGGRVAEIVVEGGERREAVETALSQLKAGDLLVLQCDECAIEGTVEQVHQWMGRAERAA</sequence>
<evidence type="ECO:0000313" key="17">
    <source>
        <dbReference type="Proteomes" id="UP001190002"/>
    </source>
</evidence>
<name>A0AAD2AZB8_9RALS</name>
<dbReference type="EMBL" id="CATVXE010000016">
    <property type="protein sequence ID" value="CAJ0690257.1"/>
    <property type="molecule type" value="Genomic_DNA"/>
</dbReference>
<dbReference type="Gene3D" id="3.40.1190.10">
    <property type="entry name" value="Mur-like, catalytic domain"/>
    <property type="match status" value="1"/>
</dbReference>
<evidence type="ECO:0000313" key="16">
    <source>
        <dbReference type="EMBL" id="CAJ0882578.1"/>
    </source>
</evidence>
<dbReference type="GO" id="GO:0005524">
    <property type="term" value="F:ATP binding"/>
    <property type="evidence" value="ECO:0007669"/>
    <property type="project" value="UniProtKB-UniRule"/>
</dbReference>
<dbReference type="InterPro" id="IPR036565">
    <property type="entry name" value="Mur-like_cat_sf"/>
</dbReference>